<dbReference type="EMBL" id="JAGIZQ010000002">
    <property type="protein sequence ID" value="KAH6641661.1"/>
    <property type="molecule type" value="Genomic_DNA"/>
</dbReference>
<organism evidence="1 2">
    <name type="scientific">Chaetomium tenue</name>
    <dbReference type="NCBI Taxonomy" id="1854479"/>
    <lineage>
        <taxon>Eukaryota</taxon>
        <taxon>Fungi</taxon>
        <taxon>Dikarya</taxon>
        <taxon>Ascomycota</taxon>
        <taxon>Pezizomycotina</taxon>
        <taxon>Sordariomycetes</taxon>
        <taxon>Sordariomycetidae</taxon>
        <taxon>Sordariales</taxon>
        <taxon>Chaetomiaceae</taxon>
        <taxon>Chaetomium</taxon>
    </lineage>
</organism>
<reference evidence="1 2" key="1">
    <citation type="journal article" date="2021" name="Nat. Commun.">
        <title>Genetic determinants of endophytism in the Arabidopsis root mycobiome.</title>
        <authorList>
            <person name="Mesny F."/>
            <person name="Miyauchi S."/>
            <person name="Thiergart T."/>
            <person name="Pickel B."/>
            <person name="Atanasova L."/>
            <person name="Karlsson M."/>
            <person name="Huettel B."/>
            <person name="Barry K.W."/>
            <person name="Haridas S."/>
            <person name="Chen C."/>
            <person name="Bauer D."/>
            <person name="Andreopoulos W."/>
            <person name="Pangilinan J."/>
            <person name="LaButti K."/>
            <person name="Riley R."/>
            <person name="Lipzen A."/>
            <person name="Clum A."/>
            <person name="Drula E."/>
            <person name="Henrissat B."/>
            <person name="Kohler A."/>
            <person name="Grigoriev I.V."/>
            <person name="Martin F.M."/>
            <person name="Hacquard S."/>
        </authorList>
    </citation>
    <scope>NUCLEOTIDE SEQUENCE [LARGE SCALE GENOMIC DNA]</scope>
    <source>
        <strain evidence="1 2">MPI-SDFR-AT-0079</strain>
    </source>
</reference>
<evidence type="ECO:0000313" key="1">
    <source>
        <dbReference type="EMBL" id="KAH6641661.1"/>
    </source>
</evidence>
<evidence type="ECO:0000313" key="2">
    <source>
        <dbReference type="Proteomes" id="UP000724584"/>
    </source>
</evidence>
<sequence>MPARTVTRPVLQTLARQLQQQGIQRQRPQPFSIMHNLRAIARSFEPHPFQRLPVASSAAPADWARLVRRAGGQAVVFFPAGLLMLGWPYAAAAMLDGKV</sequence>
<gene>
    <name evidence="1" type="ORF">F5144DRAFT_600272</name>
</gene>
<proteinExistence type="predicted"/>
<protein>
    <submittedName>
        <fullName evidence="1">Uncharacterized protein</fullName>
    </submittedName>
</protein>
<dbReference type="Proteomes" id="UP000724584">
    <property type="component" value="Unassembled WGS sequence"/>
</dbReference>
<name>A0ACB7PMT6_9PEZI</name>
<accession>A0ACB7PMT6</accession>
<keyword evidence="2" id="KW-1185">Reference proteome</keyword>
<comment type="caution">
    <text evidence="1">The sequence shown here is derived from an EMBL/GenBank/DDBJ whole genome shotgun (WGS) entry which is preliminary data.</text>
</comment>